<evidence type="ECO:0000313" key="3">
    <source>
        <dbReference type="EMBL" id="GAH78054.1"/>
    </source>
</evidence>
<comment type="caution">
    <text evidence="3">The sequence shown here is derived from an EMBL/GenBank/DDBJ whole genome shotgun (WGS) entry which is preliminary data.</text>
</comment>
<dbReference type="SUPFAM" id="SSF51569">
    <property type="entry name" value="Aldolase"/>
    <property type="match status" value="1"/>
</dbReference>
<dbReference type="GO" id="GO:0005829">
    <property type="term" value="C:cytosol"/>
    <property type="evidence" value="ECO:0007669"/>
    <property type="project" value="TreeGrafter"/>
</dbReference>
<dbReference type="GO" id="GO:0008840">
    <property type="term" value="F:4-hydroxy-tetrahydrodipicolinate synthase activity"/>
    <property type="evidence" value="ECO:0007669"/>
    <property type="project" value="TreeGrafter"/>
</dbReference>
<dbReference type="InterPro" id="IPR013785">
    <property type="entry name" value="Aldolase_TIM"/>
</dbReference>
<keyword evidence="2" id="KW-0704">Schiff base</keyword>
<dbReference type="InterPro" id="IPR020624">
    <property type="entry name" value="Schiff_base-form_aldolases_CS"/>
</dbReference>
<accession>X1JID2</accession>
<dbReference type="SMART" id="SM01130">
    <property type="entry name" value="DHDPS"/>
    <property type="match status" value="1"/>
</dbReference>
<dbReference type="PROSITE" id="PS00665">
    <property type="entry name" value="DHDPS_1"/>
    <property type="match status" value="1"/>
</dbReference>
<dbReference type="InterPro" id="IPR002220">
    <property type="entry name" value="DapA-like"/>
</dbReference>
<evidence type="ECO:0008006" key="4">
    <source>
        <dbReference type="Google" id="ProtNLM"/>
    </source>
</evidence>
<reference evidence="3" key="1">
    <citation type="journal article" date="2014" name="Front. Microbiol.">
        <title>High frequency of phylogenetically diverse reductive dehalogenase-homologous genes in deep subseafloor sedimentary metagenomes.</title>
        <authorList>
            <person name="Kawai M."/>
            <person name="Futagami T."/>
            <person name="Toyoda A."/>
            <person name="Takaki Y."/>
            <person name="Nishi S."/>
            <person name="Hori S."/>
            <person name="Arai W."/>
            <person name="Tsubouchi T."/>
            <person name="Morono Y."/>
            <person name="Uchiyama I."/>
            <person name="Ito T."/>
            <person name="Fujiyama A."/>
            <person name="Inagaki F."/>
            <person name="Takami H."/>
        </authorList>
    </citation>
    <scope>NUCLEOTIDE SEQUENCE</scope>
    <source>
        <strain evidence="3">Expedition CK06-06</strain>
    </source>
</reference>
<dbReference type="Pfam" id="PF00701">
    <property type="entry name" value="DHDPS"/>
    <property type="match status" value="1"/>
</dbReference>
<dbReference type="AlphaFoldDB" id="X1JID2"/>
<keyword evidence="1" id="KW-0456">Lyase</keyword>
<name>X1JID2_9ZZZZ</name>
<sequence length="144" mass="15796">MFSGCLVALVTPFKDGEVDCAKLRELVDWHLEQGTDGLVPCGTTGESPTLSFEEHEEVIATVIEQAEGRVPVVAGTGSNNTTEALRLTRFAKDAGADGALMITPYYNKPTQEGMYRHFRTVAAEVDIPHRPLQRPESYRHQPGP</sequence>
<dbReference type="PANTHER" id="PTHR12128:SF66">
    <property type="entry name" value="4-HYDROXY-2-OXOGLUTARATE ALDOLASE, MITOCHONDRIAL"/>
    <property type="match status" value="1"/>
</dbReference>
<protein>
    <recommendedName>
        <fullName evidence="4">4-hydroxy-tetrahydrodipicolinate synthase</fullName>
    </recommendedName>
</protein>
<proteinExistence type="predicted"/>
<evidence type="ECO:0000256" key="2">
    <source>
        <dbReference type="ARBA" id="ARBA00023270"/>
    </source>
</evidence>
<evidence type="ECO:0000256" key="1">
    <source>
        <dbReference type="ARBA" id="ARBA00023239"/>
    </source>
</evidence>
<dbReference type="EMBL" id="BARU01039146">
    <property type="protein sequence ID" value="GAH78054.1"/>
    <property type="molecule type" value="Genomic_DNA"/>
</dbReference>
<gene>
    <name evidence="3" type="ORF">S03H2_60715</name>
</gene>
<dbReference type="PRINTS" id="PR00146">
    <property type="entry name" value="DHPICSNTHASE"/>
</dbReference>
<dbReference type="Gene3D" id="3.20.20.70">
    <property type="entry name" value="Aldolase class I"/>
    <property type="match status" value="1"/>
</dbReference>
<organism evidence="3">
    <name type="scientific">marine sediment metagenome</name>
    <dbReference type="NCBI Taxonomy" id="412755"/>
    <lineage>
        <taxon>unclassified sequences</taxon>
        <taxon>metagenomes</taxon>
        <taxon>ecological metagenomes</taxon>
    </lineage>
</organism>
<dbReference type="PANTHER" id="PTHR12128">
    <property type="entry name" value="DIHYDRODIPICOLINATE SYNTHASE"/>
    <property type="match status" value="1"/>
</dbReference>